<accession>A0A0A8RAI0</accession>
<dbReference type="Proteomes" id="UP000194857">
    <property type="component" value="Unassembled WGS sequence"/>
</dbReference>
<name>A0A0A8RAI0_PSEAI</name>
<protein>
    <submittedName>
        <fullName evidence="1">Uncharacterized protein</fullName>
    </submittedName>
</protein>
<comment type="caution">
    <text evidence="1">The sequence shown here is derived from an EMBL/GenBank/DDBJ whole genome shotgun (WGS) entry which is preliminary data.</text>
</comment>
<proteinExistence type="predicted"/>
<dbReference type="RefSeq" id="WP_010562495.1">
    <property type="nucleotide sequence ID" value="NZ_AP014839.1"/>
</dbReference>
<dbReference type="EMBL" id="NFFZ01000017">
    <property type="protein sequence ID" value="OTI57469.1"/>
    <property type="molecule type" value="Genomic_DNA"/>
</dbReference>
<evidence type="ECO:0000313" key="1">
    <source>
        <dbReference type="EMBL" id="OTI57469.1"/>
    </source>
</evidence>
<organism evidence="1 2">
    <name type="scientific">Pseudomonas aeruginosa</name>
    <dbReference type="NCBI Taxonomy" id="287"/>
    <lineage>
        <taxon>Bacteria</taxon>
        <taxon>Pseudomonadati</taxon>
        <taxon>Pseudomonadota</taxon>
        <taxon>Gammaproteobacteria</taxon>
        <taxon>Pseudomonadales</taxon>
        <taxon>Pseudomonadaceae</taxon>
        <taxon>Pseudomonas</taxon>
    </lineage>
</organism>
<evidence type="ECO:0000313" key="2">
    <source>
        <dbReference type="Proteomes" id="UP000194857"/>
    </source>
</evidence>
<dbReference type="GeneID" id="77262309"/>
<gene>
    <name evidence="1" type="ORF">CAZ10_26810</name>
</gene>
<dbReference type="AlphaFoldDB" id="A0A0A8RAI0"/>
<reference evidence="1 2" key="1">
    <citation type="submission" date="2017-05" db="EMBL/GenBank/DDBJ databases">
        <authorList>
            <person name="Song R."/>
            <person name="Chenine A.L."/>
            <person name="Ruprecht R.M."/>
        </authorList>
    </citation>
    <scope>NUCLEOTIDE SEQUENCE [LARGE SCALE GENOMIC DNA]</scope>
    <source>
        <strain evidence="1 2">S567_C10_BS</strain>
    </source>
</reference>
<sequence length="142" mass="15818">MKSGEGISKGVGACQEALQRLLDGKPFMPEHVGLDLSKLTASIVSHEAGFDRGYLKKSRKTHLPLLAKIEACRAEADKGCGSSSGKSIKRLADKVLFLEKELAMVSSQRDRALTQNLQLWARVRELELAERQNKSRRVRLHH</sequence>